<accession>W4GXW4</accession>
<dbReference type="EMBL" id="KI913119">
    <property type="protein sequence ID" value="ETV84171.1"/>
    <property type="molecule type" value="Genomic_DNA"/>
</dbReference>
<sequence length="188" mass="20372">MIARRVLRTSISQARRSMSSGAGPAPHSGGNDNSSFFQLLAMAGVIGVSVYIYQDPDVLPEPIRKFLPIKGVEGKNMTLEEYEVWRASQSVPSGAPAITGQKPKEIVAVVATTEPEIDPTEVVSPHATTKDTVESLTQALELARANESTFLAELKATRAPLSDDDKDLLQAFRNEKARIKKQLKALSV</sequence>
<dbReference type="AlphaFoldDB" id="W4GXW4"/>
<dbReference type="RefSeq" id="XP_009825863.1">
    <property type="nucleotide sequence ID" value="XM_009827561.1"/>
</dbReference>
<evidence type="ECO:0000313" key="1">
    <source>
        <dbReference type="EMBL" id="ETV84171.1"/>
    </source>
</evidence>
<reference evidence="1" key="1">
    <citation type="submission" date="2013-12" db="EMBL/GenBank/DDBJ databases">
        <title>The Genome Sequence of Aphanomyces astaci APO3.</title>
        <authorList>
            <consortium name="The Broad Institute Genomics Platform"/>
            <person name="Russ C."/>
            <person name="Tyler B."/>
            <person name="van West P."/>
            <person name="Dieguez-Uribeondo J."/>
            <person name="Young S.K."/>
            <person name="Zeng Q."/>
            <person name="Gargeya S."/>
            <person name="Fitzgerald M."/>
            <person name="Abouelleil A."/>
            <person name="Alvarado L."/>
            <person name="Chapman S.B."/>
            <person name="Gainer-Dewar J."/>
            <person name="Goldberg J."/>
            <person name="Griggs A."/>
            <person name="Gujja S."/>
            <person name="Hansen M."/>
            <person name="Howarth C."/>
            <person name="Imamovic A."/>
            <person name="Ireland A."/>
            <person name="Larimer J."/>
            <person name="McCowan C."/>
            <person name="Murphy C."/>
            <person name="Pearson M."/>
            <person name="Poon T.W."/>
            <person name="Priest M."/>
            <person name="Roberts A."/>
            <person name="Saif S."/>
            <person name="Shea T."/>
            <person name="Sykes S."/>
            <person name="Wortman J."/>
            <person name="Nusbaum C."/>
            <person name="Birren B."/>
        </authorList>
    </citation>
    <scope>NUCLEOTIDE SEQUENCE [LARGE SCALE GENOMIC DNA]</scope>
    <source>
        <strain evidence="1">APO3</strain>
    </source>
</reference>
<proteinExistence type="predicted"/>
<gene>
    <name evidence="1" type="ORF">H257_03457</name>
</gene>
<protein>
    <submittedName>
        <fullName evidence="1">Uncharacterized protein</fullName>
    </submittedName>
</protein>
<dbReference type="GeneID" id="20805453"/>
<dbReference type="VEuPathDB" id="FungiDB:H257_03457"/>
<organism evidence="1">
    <name type="scientific">Aphanomyces astaci</name>
    <name type="common">Crayfish plague agent</name>
    <dbReference type="NCBI Taxonomy" id="112090"/>
    <lineage>
        <taxon>Eukaryota</taxon>
        <taxon>Sar</taxon>
        <taxon>Stramenopiles</taxon>
        <taxon>Oomycota</taxon>
        <taxon>Saprolegniomycetes</taxon>
        <taxon>Saprolegniales</taxon>
        <taxon>Verrucalvaceae</taxon>
        <taxon>Aphanomyces</taxon>
    </lineage>
</organism>
<name>W4GXW4_APHAT</name>